<name>A0ACB7S250_HYAAI</name>
<reference evidence="1" key="1">
    <citation type="submission" date="2020-05" db="EMBL/GenBank/DDBJ databases">
        <title>Large-scale comparative analyses of tick genomes elucidate their genetic diversity and vector capacities.</title>
        <authorList>
            <person name="Jia N."/>
            <person name="Wang J."/>
            <person name="Shi W."/>
            <person name="Du L."/>
            <person name="Sun Y."/>
            <person name="Zhan W."/>
            <person name="Jiang J."/>
            <person name="Wang Q."/>
            <person name="Zhang B."/>
            <person name="Ji P."/>
            <person name="Sakyi L.B."/>
            <person name="Cui X."/>
            <person name="Yuan T."/>
            <person name="Jiang B."/>
            <person name="Yang W."/>
            <person name="Lam T.T.-Y."/>
            <person name="Chang Q."/>
            <person name="Ding S."/>
            <person name="Wang X."/>
            <person name="Zhu J."/>
            <person name="Ruan X."/>
            <person name="Zhao L."/>
            <person name="Wei J."/>
            <person name="Que T."/>
            <person name="Du C."/>
            <person name="Cheng J."/>
            <person name="Dai P."/>
            <person name="Han X."/>
            <person name="Huang E."/>
            <person name="Gao Y."/>
            <person name="Liu J."/>
            <person name="Shao H."/>
            <person name="Ye R."/>
            <person name="Li L."/>
            <person name="Wei W."/>
            <person name="Wang X."/>
            <person name="Wang C."/>
            <person name="Yang T."/>
            <person name="Huo Q."/>
            <person name="Li W."/>
            <person name="Guo W."/>
            <person name="Chen H."/>
            <person name="Zhou L."/>
            <person name="Ni X."/>
            <person name="Tian J."/>
            <person name="Zhou Y."/>
            <person name="Sheng Y."/>
            <person name="Liu T."/>
            <person name="Pan Y."/>
            <person name="Xia L."/>
            <person name="Li J."/>
            <person name="Zhao F."/>
            <person name="Cao W."/>
        </authorList>
    </citation>
    <scope>NUCLEOTIDE SEQUENCE</scope>
    <source>
        <strain evidence="1">Hyas-2018</strain>
    </source>
</reference>
<dbReference type="Proteomes" id="UP000821845">
    <property type="component" value="Chromosome 6"/>
</dbReference>
<gene>
    <name evidence="1" type="ORF">HPB50_007625</name>
</gene>
<comment type="caution">
    <text evidence="1">The sequence shown here is derived from an EMBL/GenBank/DDBJ whole genome shotgun (WGS) entry which is preliminary data.</text>
</comment>
<sequence length="410" mass="46249">MPEAGATPHCSISRPHQSVLVKGHGRLTAFAYRRTPQPSRNMSAQQPIKPWLDAERATLLARERFGMTVHNVTELISYDDRNFKMQLAREDPECERYPHGFVLKVTNWVESQQTEFLESVSRLMKEVSAQVPCQLPVVSKEGRQFITERFPIGGPESTLVKDCAVRLFTFVPGRTLNRRKVNDRLCLTWGGLLGKIHRTIQEPERYPTLLSRYTPWSLWSVTELEGLLDEVVRSPEDRALVRSVLGAFTQLEAQLRSLPMAVLHGDLNENNVLTRLKGGSDGDDDEVYGVLDWGDVHGGARVLDVAVLLTYVLMAPSSSDRSPEENAGLALAGYLRHVPDETATMPLLKTLVAARLCQSVVKGLEAFQKSPDNHYVLETQESGWRCLRRLWDTPNEKLLATWKRVIDEAQ</sequence>
<dbReference type="EMBL" id="CM023486">
    <property type="protein sequence ID" value="KAH6927723.1"/>
    <property type="molecule type" value="Genomic_DNA"/>
</dbReference>
<evidence type="ECO:0000313" key="2">
    <source>
        <dbReference type="Proteomes" id="UP000821845"/>
    </source>
</evidence>
<evidence type="ECO:0000313" key="1">
    <source>
        <dbReference type="EMBL" id="KAH6927723.1"/>
    </source>
</evidence>
<protein>
    <submittedName>
        <fullName evidence="1">Uncharacterized protein</fullName>
    </submittedName>
</protein>
<accession>A0ACB7S250</accession>
<organism evidence="1 2">
    <name type="scientific">Hyalomma asiaticum</name>
    <name type="common">Tick</name>
    <dbReference type="NCBI Taxonomy" id="266040"/>
    <lineage>
        <taxon>Eukaryota</taxon>
        <taxon>Metazoa</taxon>
        <taxon>Ecdysozoa</taxon>
        <taxon>Arthropoda</taxon>
        <taxon>Chelicerata</taxon>
        <taxon>Arachnida</taxon>
        <taxon>Acari</taxon>
        <taxon>Parasitiformes</taxon>
        <taxon>Ixodida</taxon>
        <taxon>Ixodoidea</taxon>
        <taxon>Ixodidae</taxon>
        <taxon>Hyalomminae</taxon>
        <taxon>Hyalomma</taxon>
    </lineage>
</organism>
<keyword evidence="2" id="KW-1185">Reference proteome</keyword>
<proteinExistence type="predicted"/>